<name>A0A813E136_POLGL</name>
<sequence>MGLLSRITRIVVACSSRAVRWCVFGCVVLLVGLCWSLGFVVCFCWLARSPVCLRWLCCFVLLVLFPLFLLVVGTSSRVCIGIPVNLDSSLISVGGFVLVVVVSVLCFLLFVCLFCLSFGFRFLFAVSFSFRSFRFFFVAFGYVTLFRTD</sequence>
<keyword evidence="3" id="KW-1185">Reference proteome</keyword>
<keyword evidence="1" id="KW-0472">Membrane</keyword>
<keyword evidence="1" id="KW-1133">Transmembrane helix</keyword>
<dbReference type="Proteomes" id="UP000654075">
    <property type="component" value="Unassembled WGS sequence"/>
</dbReference>
<keyword evidence="1" id="KW-0812">Transmembrane</keyword>
<evidence type="ECO:0000313" key="3">
    <source>
        <dbReference type="Proteomes" id="UP000654075"/>
    </source>
</evidence>
<reference evidence="2" key="1">
    <citation type="submission" date="2021-02" db="EMBL/GenBank/DDBJ databases">
        <authorList>
            <person name="Dougan E. K."/>
            <person name="Rhodes N."/>
            <person name="Thang M."/>
            <person name="Chan C."/>
        </authorList>
    </citation>
    <scope>NUCLEOTIDE SEQUENCE</scope>
</reference>
<accession>A0A813E136</accession>
<dbReference type="EMBL" id="CAJNNV010005102">
    <property type="protein sequence ID" value="CAE8591652.1"/>
    <property type="molecule type" value="Genomic_DNA"/>
</dbReference>
<organism evidence="2 3">
    <name type="scientific">Polarella glacialis</name>
    <name type="common">Dinoflagellate</name>
    <dbReference type="NCBI Taxonomy" id="89957"/>
    <lineage>
        <taxon>Eukaryota</taxon>
        <taxon>Sar</taxon>
        <taxon>Alveolata</taxon>
        <taxon>Dinophyceae</taxon>
        <taxon>Suessiales</taxon>
        <taxon>Suessiaceae</taxon>
        <taxon>Polarella</taxon>
    </lineage>
</organism>
<comment type="caution">
    <text evidence="2">The sequence shown here is derived from an EMBL/GenBank/DDBJ whole genome shotgun (WGS) entry which is preliminary data.</text>
</comment>
<gene>
    <name evidence="2" type="ORF">PGLA1383_LOCUS10319</name>
</gene>
<evidence type="ECO:0000256" key="1">
    <source>
        <dbReference type="SAM" id="Phobius"/>
    </source>
</evidence>
<feature type="transmembrane region" description="Helical" evidence="1">
    <location>
        <begin position="53"/>
        <end position="72"/>
    </location>
</feature>
<protein>
    <submittedName>
        <fullName evidence="2">Uncharacterized protein</fullName>
    </submittedName>
</protein>
<dbReference type="AlphaFoldDB" id="A0A813E136"/>
<feature type="transmembrane region" description="Helical" evidence="1">
    <location>
        <begin position="122"/>
        <end position="145"/>
    </location>
</feature>
<proteinExistence type="predicted"/>
<feature type="transmembrane region" description="Helical" evidence="1">
    <location>
        <begin position="93"/>
        <end position="116"/>
    </location>
</feature>
<feature type="transmembrane region" description="Helical" evidence="1">
    <location>
        <begin position="21"/>
        <end position="47"/>
    </location>
</feature>
<evidence type="ECO:0000313" key="2">
    <source>
        <dbReference type="EMBL" id="CAE8591652.1"/>
    </source>
</evidence>